<name>A0A7I8KH41_SPIIN</name>
<comment type="similarity">
    <text evidence="2 11">Belongs to the SWEET sugar transporter family.</text>
</comment>
<dbReference type="PANTHER" id="PTHR10791">
    <property type="entry name" value="RAG1-ACTIVATING PROTEIN 1"/>
    <property type="match status" value="1"/>
</dbReference>
<dbReference type="FunFam" id="1.20.1280.290:FF:000001">
    <property type="entry name" value="Bidirectional sugar transporter SWEET"/>
    <property type="match status" value="1"/>
</dbReference>
<comment type="subcellular location">
    <subcellularLocation>
        <location evidence="1 11">Cell membrane</location>
        <topology evidence="1 11">Multi-pass membrane protein</topology>
    </subcellularLocation>
</comment>
<keyword evidence="3 11" id="KW-0813">Transport</keyword>
<keyword evidence="8 11" id="KW-1133">Transmembrane helix</keyword>
<dbReference type="Pfam" id="PF03083">
    <property type="entry name" value="MtN3_slv"/>
    <property type="match status" value="2"/>
</dbReference>
<evidence type="ECO:0000256" key="3">
    <source>
        <dbReference type="ARBA" id="ARBA00022448"/>
    </source>
</evidence>
<feature type="region of interest" description="Disordered" evidence="12">
    <location>
        <begin position="246"/>
        <end position="302"/>
    </location>
</feature>
<dbReference type="InterPro" id="IPR004316">
    <property type="entry name" value="SWEET_rpt"/>
</dbReference>
<evidence type="ECO:0000313" key="13">
    <source>
        <dbReference type="EMBL" id="CAA7396315.1"/>
    </source>
</evidence>
<organism evidence="13 14">
    <name type="scientific">Spirodela intermedia</name>
    <name type="common">Intermediate duckweed</name>
    <dbReference type="NCBI Taxonomy" id="51605"/>
    <lineage>
        <taxon>Eukaryota</taxon>
        <taxon>Viridiplantae</taxon>
        <taxon>Streptophyta</taxon>
        <taxon>Embryophyta</taxon>
        <taxon>Tracheophyta</taxon>
        <taxon>Spermatophyta</taxon>
        <taxon>Magnoliopsida</taxon>
        <taxon>Liliopsida</taxon>
        <taxon>Araceae</taxon>
        <taxon>Lemnoideae</taxon>
        <taxon>Spirodela</taxon>
    </lineage>
</organism>
<evidence type="ECO:0000256" key="12">
    <source>
        <dbReference type="SAM" id="MobiDB-lite"/>
    </source>
</evidence>
<reference evidence="13" key="1">
    <citation type="submission" date="2020-02" db="EMBL/GenBank/DDBJ databases">
        <authorList>
            <person name="Scholz U."/>
            <person name="Mascher M."/>
            <person name="Fiebig A."/>
        </authorList>
    </citation>
    <scope>NUCLEOTIDE SEQUENCE</scope>
</reference>
<evidence type="ECO:0000256" key="8">
    <source>
        <dbReference type="ARBA" id="ARBA00022989"/>
    </source>
</evidence>
<feature type="compositionally biased region" description="Basic and acidic residues" evidence="12">
    <location>
        <begin position="251"/>
        <end position="275"/>
    </location>
</feature>
<gene>
    <name evidence="13" type="ORF">SI8410_05006978</name>
</gene>
<evidence type="ECO:0000256" key="4">
    <source>
        <dbReference type="ARBA" id="ARBA00022475"/>
    </source>
</evidence>
<dbReference type="FunFam" id="1.20.1280.290:FF:000003">
    <property type="entry name" value="Bidirectional sugar transporter SWEET"/>
    <property type="match status" value="1"/>
</dbReference>
<evidence type="ECO:0000313" key="14">
    <source>
        <dbReference type="Proteomes" id="UP000663760"/>
    </source>
</evidence>
<feature type="transmembrane region" description="Helical" evidence="11">
    <location>
        <begin position="45"/>
        <end position="63"/>
    </location>
</feature>
<feature type="transmembrane region" description="Helical" evidence="11">
    <location>
        <begin position="6"/>
        <end position="25"/>
    </location>
</feature>
<evidence type="ECO:0000256" key="1">
    <source>
        <dbReference type="ARBA" id="ARBA00004651"/>
    </source>
</evidence>
<proteinExistence type="inferred from homology"/>
<dbReference type="InterPro" id="IPR047664">
    <property type="entry name" value="SWEET"/>
</dbReference>
<feature type="transmembrane region" description="Helical" evidence="11">
    <location>
        <begin position="191"/>
        <end position="212"/>
    </location>
</feature>
<dbReference type="Gene3D" id="1.20.1280.290">
    <property type="match status" value="2"/>
</dbReference>
<accession>A0A7I8KH41</accession>
<feature type="transmembrane region" description="Helical" evidence="11">
    <location>
        <begin position="69"/>
        <end position="92"/>
    </location>
</feature>
<comment type="function">
    <text evidence="10">Mediates both low-affinity uptake and efflux of sugar across the plasma membrane.</text>
</comment>
<sequence length="302" mass="33185">MAAMHHHLAFAFGILGNLISFMVYLAPVPTFYRICKKRSTEGFQAVPYVIALFSAMLMIYYALIKTNSFLLITINGVGCFIETVYIVLFLTFAPKKARISTLKLLLLLNVLTYCIIVGLTMFLLKGANRVRVIGWINVGFSVSVFAAPLSIMRLVIRTKSVEFMPFTLSFFLTLSAVVWFGYGLLIRDPYVAAPNILGFLFGVAQMVLYIIYKDAKQLRECKDPEKATGLPDSKHPEVVVKVGTMAASEVHPIEPPKQESHGKGESERRHPHGEEEAGGGGGGGDKNSVAGPGEIELNPPRA</sequence>
<keyword evidence="4" id="KW-1003">Cell membrane</keyword>
<evidence type="ECO:0000256" key="7">
    <source>
        <dbReference type="ARBA" id="ARBA00022737"/>
    </source>
</evidence>
<keyword evidence="14" id="KW-1185">Reference proteome</keyword>
<evidence type="ECO:0000256" key="11">
    <source>
        <dbReference type="RuleBase" id="RU910715"/>
    </source>
</evidence>
<keyword evidence="7" id="KW-0677">Repeat</keyword>
<comment type="function">
    <text evidence="11">Mediates both low-affinity uptake and efflux of sugar across the membrane.</text>
</comment>
<dbReference type="OrthoDB" id="409725at2759"/>
<evidence type="ECO:0000256" key="10">
    <source>
        <dbReference type="ARBA" id="ARBA00037238"/>
    </source>
</evidence>
<dbReference type="Proteomes" id="UP000663760">
    <property type="component" value="Chromosome 5"/>
</dbReference>
<evidence type="ECO:0000256" key="2">
    <source>
        <dbReference type="ARBA" id="ARBA00007809"/>
    </source>
</evidence>
<keyword evidence="5 11" id="KW-0762">Sugar transport</keyword>
<dbReference type="GO" id="GO:0005886">
    <property type="term" value="C:plasma membrane"/>
    <property type="evidence" value="ECO:0007669"/>
    <property type="project" value="UniProtKB-SubCell"/>
</dbReference>
<keyword evidence="9 11" id="KW-0472">Membrane</keyword>
<feature type="transmembrane region" description="Helical" evidence="11">
    <location>
        <begin position="104"/>
        <end position="124"/>
    </location>
</feature>
<feature type="transmembrane region" description="Helical" evidence="11">
    <location>
        <begin position="130"/>
        <end position="151"/>
    </location>
</feature>
<evidence type="ECO:0000256" key="5">
    <source>
        <dbReference type="ARBA" id="ARBA00022597"/>
    </source>
</evidence>
<dbReference type="PANTHER" id="PTHR10791:SF22">
    <property type="entry name" value="BIDIRECTIONAL SUGAR TRANSPORTER SWEET11"/>
    <property type="match status" value="1"/>
</dbReference>
<evidence type="ECO:0000256" key="9">
    <source>
        <dbReference type="ARBA" id="ARBA00023136"/>
    </source>
</evidence>
<evidence type="ECO:0000256" key="6">
    <source>
        <dbReference type="ARBA" id="ARBA00022692"/>
    </source>
</evidence>
<protein>
    <recommendedName>
        <fullName evidence="11">Bidirectional sugar transporter SWEET</fullName>
    </recommendedName>
</protein>
<dbReference type="EMBL" id="LR746268">
    <property type="protein sequence ID" value="CAA7396315.1"/>
    <property type="molecule type" value="Genomic_DNA"/>
</dbReference>
<dbReference type="AlphaFoldDB" id="A0A7I8KH41"/>
<dbReference type="GO" id="GO:0051119">
    <property type="term" value="F:sugar transmembrane transporter activity"/>
    <property type="evidence" value="ECO:0007669"/>
    <property type="project" value="InterPro"/>
</dbReference>
<keyword evidence="6 11" id="KW-0812">Transmembrane</keyword>
<feature type="transmembrane region" description="Helical" evidence="11">
    <location>
        <begin position="163"/>
        <end position="185"/>
    </location>
</feature>